<organism evidence="1 2">
    <name type="scientific">Streptomyces javensis</name>
    <dbReference type="NCBI Taxonomy" id="114698"/>
    <lineage>
        <taxon>Bacteria</taxon>
        <taxon>Bacillati</taxon>
        <taxon>Actinomycetota</taxon>
        <taxon>Actinomycetes</taxon>
        <taxon>Kitasatosporales</taxon>
        <taxon>Streptomycetaceae</taxon>
        <taxon>Streptomyces</taxon>
        <taxon>Streptomyces violaceusniger group</taxon>
    </lineage>
</organism>
<reference evidence="1 2" key="1">
    <citation type="submission" date="2020-12" db="EMBL/GenBank/DDBJ databases">
        <authorList>
            <person name="Kusuma A.B."/>
            <person name="Nouioui I."/>
            <person name="Goodfellow M."/>
        </authorList>
    </citation>
    <scope>NUCLEOTIDE SEQUENCE [LARGE SCALE GENOMIC DNA]</scope>
    <source>
        <strain evidence="1 2">DSM 41764</strain>
    </source>
</reference>
<evidence type="ECO:0000313" key="2">
    <source>
        <dbReference type="Proteomes" id="UP000638849"/>
    </source>
</evidence>
<dbReference type="EMBL" id="JAEEAQ010000052">
    <property type="protein sequence ID" value="MBI0313039.1"/>
    <property type="molecule type" value="Genomic_DNA"/>
</dbReference>
<evidence type="ECO:0000313" key="1">
    <source>
        <dbReference type="EMBL" id="MBI0313039.1"/>
    </source>
</evidence>
<keyword evidence="2" id="KW-1185">Reference proteome</keyword>
<comment type="caution">
    <text evidence="1">The sequence shown here is derived from an EMBL/GenBank/DDBJ whole genome shotgun (WGS) entry which is preliminary data.</text>
</comment>
<protein>
    <submittedName>
        <fullName evidence="1">Uncharacterized protein</fullName>
    </submittedName>
</protein>
<name>A0ABS0R6P9_9ACTN</name>
<proteinExistence type="predicted"/>
<dbReference type="RefSeq" id="WP_198276233.1">
    <property type="nucleotide sequence ID" value="NZ_BAAAIF010000018.1"/>
</dbReference>
<gene>
    <name evidence="1" type="ORF">JBF12_08545</name>
</gene>
<sequence length="168" mass="18047">MRHLDQLPAELLRRRLAGDDFTTLARELNYADAAAAAAALAQALADAEPLEPTARHQADQRTLDELQYAIWDSAVGGDLDAILTALAIHDARSRRRGLDVRARLEPAGPAVDPATVTAAELDELLALVAESGVDAREAGPEFEGRRSLETTTKRCIVRGERTDQGGKA</sequence>
<dbReference type="Proteomes" id="UP000638849">
    <property type="component" value="Unassembled WGS sequence"/>
</dbReference>
<accession>A0ABS0R6P9</accession>